<keyword evidence="10 18" id="KW-0418">Kinase</keyword>
<dbReference type="GO" id="GO:0000226">
    <property type="term" value="P:microtubule cytoskeleton organization"/>
    <property type="evidence" value="ECO:0000318"/>
    <property type="project" value="GO_Central"/>
</dbReference>
<comment type="subcellular location">
    <subcellularLocation>
        <location evidence="2">Cytoplasm</location>
    </subcellularLocation>
</comment>
<keyword evidence="6" id="KW-0597">Phosphoprotein</keyword>
<dbReference type="OrthoDB" id="193931at2759"/>
<dbReference type="PROSITE" id="PS00107">
    <property type="entry name" value="PROTEIN_KINASE_ATP"/>
    <property type="match status" value="1"/>
</dbReference>
<dbReference type="SMART" id="SM00220">
    <property type="entry name" value="S_TKc"/>
    <property type="match status" value="1"/>
</dbReference>
<proteinExistence type="predicted"/>
<evidence type="ECO:0000256" key="10">
    <source>
        <dbReference type="ARBA" id="ARBA00022777"/>
    </source>
</evidence>
<dbReference type="Proteomes" id="UP000186698">
    <property type="component" value="Chromosome 2S"/>
</dbReference>
<evidence type="ECO:0000313" key="19">
    <source>
        <dbReference type="RefSeq" id="XP_018104506.1"/>
    </source>
</evidence>
<keyword evidence="11 15" id="KW-0067">ATP-binding</keyword>
<evidence type="ECO:0000313" key="20">
    <source>
        <dbReference type="Xenbase" id="XB-GENE-17333724"/>
    </source>
</evidence>
<evidence type="ECO:0000256" key="2">
    <source>
        <dbReference type="ARBA" id="ARBA00004496"/>
    </source>
</evidence>
<evidence type="ECO:0000256" key="12">
    <source>
        <dbReference type="ARBA" id="ARBA00022842"/>
    </source>
</evidence>
<dbReference type="Xenbase" id="XB-GENE-17333724">
    <property type="gene designation" value="sik1.S"/>
</dbReference>
<comment type="catalytic activity">
    <reaction evidence="14">
        <text>L-seryl-[protein] + ATP = O-phospho-L-seryl-[protein] + ADP + H(+)</text>
        <dbReference type="Rhea" id="RHEA:17989"/>
        <dbReference type="Rhea" id="RHEA-COMP:9863"/>
        <dbReference type="Rhea" id="RHEA-COMP:11604"/>
        <dbReference type="ChEBI" id="CHEBI:15378"/>
        <dbReference type="ChEBI" id="CHEBI:29999"/>
        <dbReference type="ChEBI" id="CHEBI:30616"/>
        <dbReference type="ChEBI" id="CHEBI:83421"/>
        <dbReference type="ChEBI" id="CHEBI:456216"/>
        <dbReference type="EC" id="2.7.11.1"/>
    </reaction>
</comment>
<evidence type="ECO:0000256" key="5">
    <source>
        <dbReference type="ARBA" id="ARBA00022527"/>
    </source>
</evidence>
<keyword evidence="5" id="KW-0723">Serine/threonine-protein kinase</keyword>
<dbReference type="SUPFAM" id="SSF56112">
    <property type="entry name" value="Protein kinase-like (PK-like)"/>
    <property type="match status" value="1"/>
</dbReference>
<dbReference type="STRING" id="8355.A0A1L8H5P7"/>
<dbReference type="GO" id="GO:0046872">
    <property type="term" value="F:metal ion binding"/>
    <property type="evidence" value="ECO:0007669"/>
    <property type="project" value="UniProtKB-KW"/>
</dbReference>
<keyword evidence="7" id="KW-0808">Transferase</keyword>
<feature type="binding site" evidence="15">
    <location>
        <position position="52"/>
    </location>
    <ligand>
        <name>ATP</name>
        <dbReference type="ChEBI" id="CHEBI:30616"/>
    </ligand>
</feature>
<dbReference type="Bgee" id="108709301">
    <property type="expression patterns" value="Expressed in camera-type eye and 19 other cell types or tissues"/>
</dbReference>
<dbReference type="EC" id="2.7.11.1" evidence="3"/>
<evidence type="ECO:0000256" key="6">
    <source>
        <dbReference type="ARBA" id="ARBA00022553"/>
    </source>
</evidence>
<evidence type="ECO:0000313" key="18">
    <source>
        <dbReference type="RefSeq" id="XP_018104505.1"/>
    </source>
</evidence>
<organism evidence="18">
    <name type="scientific">Xenopus laevis</name>
    <name type="common">African clawed frog</name>
    <dbReference type="NCBI Taxonomy" id="8355"/>
    <lineage>
        <taxon>Eukaryota</taxon>
        <taxon>Metazoa</taxon>
        <taxon>Chordata</taxon>
        <taxon>Craniata</taxon>
        <taxon>Vertebrata</taxon>
        <taxon>Euteleostomi</taxon>
        <taxon>Amphibia</taxon>
        <taxon>Batrachia</taxon>
        <taxon>Anura</taxon>
        <taxon>Pipoidea</taxon>
        <taxon>Pipidae</taxon>
        <taxon>Xenopodinae</taxon>
        <taxon>Xenopus</taxon>
        <taxon>Xenopus</taxon>
    </lineage>
</organism>
<dbReference type="RefSeq" id="XP_018104506.1">
    <property type="nucleotide sequence ID" value="XM_018249017.2"/>
</dbReference>
<dbReference type="Gene3D" id="1.10.510.10">
    <property type="entry name" value="Transferase(Phosphotransferase) domain 1"/>
    <property type="match status" value="1"/>
</dbReference>
<reference evidence="18 19" key="1">
    <citation type="submission" date="2022-04" db="UniProtKB">
        <authorList>
            <consortium name="RefSeq"/>
        </authorList>
    </citation>
    <scope>IDENTIFICATION</scope>
    <source>
        <strain evidence="17 18">J_2021</strain>
        <tissue evidence="18 19">Erythrocytes</tissue>
    </source>
</reference>
<name>A0A1L8H5P7_XENLA</name>
<dbReference type="AGR" id="Xenbase:XB-GENE-17333724"/>
<dbReference type="PaxDb" id="8355-A0A1L8H5P7"/>
<protein>
    <recommendedName>
        <fullName evidence="3">non-specific serine/threonine protein kinase</fullName>
        <ecNumber evidence="3">2.7.11.1</ecNumber>
    </recommendedName>
</protein>
<keyword evidence="4" id="KW-0963">Cytoplasm</keyword>
<dbReference type="GO" id="GO:0035556">
    <property type="term" value="P:intracellular signal transduction"/>
    <property type="evidence" value="ECO:0000318"/>
    <property type="project" value="GO_Central"/>
</dbReference>
<dbReference type="AlphaFoldDB" id="A0A1L8H5P7"/>
<dbReference type="InterPro" id="IPR011009">
    <property type="entry name" value="Kinase-like_dom_sf"/>
</dbReference>
<evidence type="ECO:0000256" key="1">
    <source>
        <dbReference type="ARBA" id="ARBA00001946"/>
    </source>
</evidence>
<dbReference type="GO" id="GO:0050321">
    <property type="term" value="F:tau-protein kinase activity"/>
    <property type="evidence" value="ECO:0000318"/>
    <property type="project" value="GO_Central"/>
</dbReference>
<dbReference type="CDD" id="cd14071">
    <property type="entry name" value="STKc_SIK"/>
    <property type="match status" value="1"/>
</dbReference>
<dbReference type="Pfam" id="PF00069">
    <property type="entry name" value="Pkinase"/>
    <property type="match status" value="1"/>
</dbReference>
<dbReference type="PANTHER" id="PTHR24346:SF47">
    <property type="entry name" value="SERINE_THREONINE-PROTEIN KINASE SIK2-RELATED"/>
    <property type="match status" value="1"/>
</dbReference>
<comment type="cofactor">
    <cofactor evidence="1">
        <name>Mg(2+)</name>
        <dbReference type="ChEBI" id="CHEBI:18420"/>
    </cofactor>
</comment>
<evidence type="ECO:0000256" key="3">
    <source>
        <dbReference type="ARBA" id="ARBA00012513"/>
    </source>
</evidence>
<gene>
    <name evidence="18 19 20" type="primary">sik1.S</name>
</gene>
<dbReference type="PROSITE" id="PS00108">
    <property type="entry name" value="PROTEIN_KINASE_ST"/>
    <property type="match status" value="1"/>
</dbReference>
<dbReference type="CDD" id="cd14338">
    <property type="entry name" value="UBA_SIK"/>
    <property type="match status" value="1"/>
</dbReference>
<dbReference type="InterPro" id="IPR008271">
    <property type="entry name" value="Ser/Thr_kinase_AS"/>
</dbReference>
<dbReference type="KEGG" id="xla:108709301"/>
<dbReference type="PANTHER" id="PTHR24346">
    <property type="entry name" value="MAP/MICROTUBULE AFFINITY-REGULATING KINASE"/>
    <property type="match status" value="1"/>
</dbReference>
<dbReference type="RefSeq" id="XP_018104505.1">
    <property type="nucleotide sequence ID" value="XM_018249016.2"/>
</dbReference>
<dbReference type="Pfam" id="PF23312">
    <property type="entry name" value="UBA_SIK3"/>
    <property type="match status" value="1"/>
</dbReference>
<comment type="catalytic activity">
    <reaction evidence="13">
        <text>L-threonyl-[protein] + ATP = O-phospho-L-threonyl-[protein] + ADP + H(+)</text>
        <dbReference type="Rhea" id="RHEA:46608"/>
        <dbReference type="Rhea" id="RHEA-COMP:11060"/>
        <dbReference type="Rhea" id="RHEA-COMP:11605"/>
        <dbReference type="ChEBI" id="CHEBI:15378"/>
        <dbReference type="ChEBI" id="CHEBI:30013"/>
        <dbReference type="ChEBI" id="CHEBI:30616"/>
        <dbReference type="ChEBI" id="CHEBI:61977"/>
        <dbReference type="ChEBI" id="CHEBI:456216"/>
        <dbReference type="EC" id="2.7.11.1"/>
    </reaction>
</comment>
<evidence type="ECO:0000313" key="17">
    <source>
        <dbReference type="Proteomes" id="UP000186698"/>
    </source>
</evidence>
<evidence type="ECO:0000256" key="13">
    <source>
        <dbReference type="ARBA" id="ARBA00047899"/>
    </source>
</evidence>
<dbReference type="GeneID" id="108709301"/>
<dbReference type="GO" id="GO:0005524">
    <property type="term" value="F:ATP binding"/>
    <property type="evidence" value="ECO:0007669"/>
    <property type="project" value="UniProtKB-UniRule"/>
</dbReference>
<keyword evidence="12" id="KW-0460">Magnesium</keyword>
<dbReference type="CTD" id="108709301"/>
<evidence type="ECO:0000256" key="4">
    <source>
        <dbReference type="ARBA" id="ARBA00022490"/>
    </source>
</evidence>
<evidence type="ECO:0000259" key="16">
    <source>
        <dbReference type="PROSITE" id="PS50011"/>
    </source>
</evidence>
<dbReference type="InterPro" id="IPR000719">
    <property type="entry name" value="Prot_kinase_dom"/>
</dbReference>
<dbReference type="GO" id="GO:0005737">
    <property type="term" value="C:cytoplasm"/>
    <property type="evidence" value="ECO:0000318"/>
    <property type="project" value="GO_Central"/>
</dbReference>
<dbReference type="PROSITE" id="PS50011">
    <property type="entry name" value="PROTEIN_KINASE_DOM"/>
    <property type="match status" value="1"/>
</dbReference>
<evidence type="ECO:0000256" key="11">
    <source>
        <dbReference type="ARBA" id="ARBA00022840"/>
    </source>
</evidence>
<evidence type="ECO:0000256" key="9">
    <source>
        <dbReference type="ARBA" id="ARBA00022741"/>
    </source>
</evidence>
<keyword evidence="17" id="KW-1185">Reference proteome</keyword>
<dbReference type="InterPro" id="IPR017441">
    <property type="entry name" value="Protein_kinase_ATP_BS"/>
</dbReference>
<evidence type="ECO:0000256" key="8">
    <source>
        <dbReference type="ARBA" id="ARBA00022723"/>
    </source>
</evidence>
<sequence length="637" mass="70629">MGITRESCGAVAPPCRPLRVGFYDIKETLGKGNFAVVKLAQHRVTNTQVAIKIIDKTRLDPGNLEKIYREVEIMKKLKHPHIIRLYQVMETKDMIYIVTEYAKNGELFDYLTARGRLTEEEARHKFLQILSAVEFCHSNSVVHRDLKTENLLLTENMDLKLADFGFGNFYREGQALNTWCGSPPYAAPEVFQGQEYQGPPLDIWSLGVVLYALICGTFPFDAPNLPTLRQRVLEGRFRIPYFMSQDCESLIRRMLVVDPAKRLTIAQIKQHRWVQMGNYQPPLYDTLSPAQPCLQVLSIMQSLGIDRERTLQALHNNSYNHYAAIYLLLLERLQEPRLCTPTPPSPVPPTSNNVLPLGTSGSPLVCNPQAAPMDCDCGLSFPLQSMLYLEETPCVGSSCAAQGPPTLIQGPPPCEEPKLQKEILKVVPGPSAFHSPESFSLPPWIPVPTGPHETCCPTPLSAHSATPVLQAQSSVAPNGLLPITFQEGRRASDTSLTQGAIALRQLRKSVRVRGLFSLSKIRAVNRHCVVRCTHNSHSPPQNGREPKDFLQDVLQQQQRLLQITLSPPSPKLPDCALLLPQDSSAHSSPLLSFSYKGSVALGHPLQVRGQILTPCNTDCSVQVAPQRAGTHSCVLMA</sequence>
<feature type="domain" description="Protein kinase" evidence="16">
    <location>
        <begin position="23"/>
        <end position="274"/>
    </location>
</feature>
<dbReference type="InterPro" id="IPR057380">
    <property type="entry name" value="UBA_SIK1/2/3"/>
</dbReference>
<evidence type="ECO:0000256" key="15">
    <source>
        <dbReference type="PROSITE-ProRule" id="PRU10141"/>
    </source>
</evidence>
<keyword evidence="9 15" id="KW-0547">Nucleotide-binding</keyword>
<evidence type="ECO:0000256" key="7">
    <source>
        <dbReference type="ARBA" id="ARBA00022679"/>
    </source>
</evidence>
<dbReference type="InterPro" id="IPR034672">
    <property type="entry name" value="SIK"/>
</dbReference>
<evidence type="ECO:0000256" key="14">
    <source>
        <dbReference type="ARBA" id="ARBA00048679"/>
    </source>
</evidence>
<dbReference type="FunFam" id="3.30.200.20:FF:000003">
    <property type="entry name" value="Non-specific serine/threonine protein kinase"/>
    <property type="match status" value="1"/>
</dbReference>
<keyword evidence="8" id="KW-0479">Metal-binding</keyword>
<dbReference type="OMA" id="IAQIWQH"/>
<dbReference type="FunFam" id="1.10.510.10:FF:000154">
    <property type="entry name" value="Serine/threonine-protein kinase SIK2"/>
    <property type="match status" value="1"/>
</dbReference>
<accession>A0A1L8H5P7</accession>